<comment type="caution">
    <text evidence="6">The sequence shown here is derived from an EMBL/GenBank/DDBJ whole genome shotgun (WGS) entry which is preliminary data.</text>
</comment>
<dbReference type="Pfam" id="PF03544">
    <property type="entry name" value="TonB_C"/>
    <property type="match status" value="1"/>
</dbReference>
<keyword evidence="2" id="KW-0812">Transmembrane</keyword>
<evidence type="ECO:0000256" key="1">
    <source>
        <dbReference type="ARBA" id="ARBA00004167"/>
    </source>
</evidence>
<dbReference type="SUPFAM" id="SSF74653">
    <property type="entry name" value="TolA/TonB C-terminal domain"/>
    <property type="match status" value="1"/>
</dbReference>
<protein>
    <submittedName>
        <fullName evidence="6">Energy transducer TonB</fullName>
    </submittedName>
</protein>
<proteinExistence type="predicted"/>
<evidence type="ECO:0000259" key="5">
    <source>
        <dbReference type="PROSITE" id="PS52015"/>
    </source>
</evidence>
<keyword evidence="7" id="KW-1185">Reference proteome</keyword>
<name>A0ABS2KGV9_9GAMM</name>
<feature type="domain" description="TonB C-terminal" evidence="5">
    <location>
        <begin position="89"/>
        <end position="183"/>
    </location>
</feature>
<dbReference type="Proteomes" id="UP001430193">
    <property type="component" value="Unassembled WGS sequence"/>
</dbReference>
<keyword evidence="3" id="KW-1133">Transmembrane helix</keyword>
<dbReference type="InterPro" id="IPR006260">
    <property type="entry name" value="TonB/TolA_C"/>
</dbReference>
<evidence type="ECO:0000256" key="2">
    <source>
        <dbReference type="ARBA" id="ARBA00022692"/>
    </source>
</evidence>
<comment type="subcellular location">
    <subcellularLocation>
        <location evidence="1">Membrane</location>
        <topology evidence="1">Single-pass membrane protein</topology>
    </subcellularLocation>
</comment>
<dbReference type="RefSeq" id="WP_204631575.1">
    <property type="nucleotide sequence ID" value="NZ_BSOC01000003.1"/>
</dbReference>
<gene>
    <name evidence="6" type="ORF">ISS99_10640</name>
</gene>
<organism evidence="6 7">
    <name type="scientific">Dyella mobilis</name>
    <dbReference type="NCBI Taxonomy" id="1849582"/>
    <lineage>
        <taxon>Bacteria</taxon>
        <taxon>Pseudomonadati</taxon>
        <taxon>Pseudomonadota</taxon>
        <taxon>Gammaproteobacteria</taxon>
        <taxon>Lysobacterales</taxon>
        <taxon>Rhodanobacteraceae</taxon>
        <taxon>Dyella</taxon>
    </lineage>
</organism>
<dbReference type="NCBIfam" id="TIGR01352">
    <property type="entry name" value="tonB_Cterm"/>
    <property type="match status" value="1"/>
</dbReference>
<dbReference type="EMBL" id="JADIKF010000038">
    <property type="protein sequence ID" value="MBM7129987.1"/>
    <property type="molecule type" value="Genomic_DNA"/>
</dbReference>
<dbReference type="InterPro" id="IPR037682">
    <property type="entry name" value="TonB_C"/>
</dbReference>
<dbReference type="PROSITE" id="PS52015">
    <property type="entry name" value="TONB_CTD"/>
    <property type="match status" value="1"/>
</dbReference>
<evidence type="ECO:0000313" key="7">
    <source>
        <dbReference type="Proteomes" id="UP001430193"/>
    </source>
</evidence>
<reference evidence="6" key="1">
    <citation type="submission" date="2020-10" db="EMBL/GenBank/DDBJ databases">
        <title>Phylogeny of dyella-like bacteria.</title>
        <authorList>
            <person name="Fu J."/>
        </authorList>
    </citation>
    <scope>NUCLEOTIDE SEQUENCE</scope>
    <source>
        <strain evidence="6">DHON07</strain>
    </source>
</reference>
<keyword evidence="4" id="KW-0472">Membrane</keyword>
<dbReference type="Gene3D" id="3.30.1150.10">
    <property type="match status" value="1"/>
</dbReference>
<evidence type="ECO:0000256" key="4">
    <source>
        <dbReference type="ARBA" id="ARBA00023136"/>
    </source>
</evidence>
<accession>A0ABS2KGV9</accession>
<evidence type="ECO:0000256" key="3">
    <source>
        <dbReference type="ARBA" id="ARBA00022989"/>
    </source>
</evidence>
<sequence>MLRLRTTATLSLLALGIGIAGTQWLSGMSGGSAASTGAYVGRRVAFHHAAPLHLAHRLRVTPRHAIVETHPHYALMPAIVPALHATPPPKAVEWVPVSMPMSSMPFAQMREHGAGNLVLHLVVDGQGQVAQAWLAQSSGDAVLDANALAMAHKWRFAVPADHPGGFSGDLPLSFTSASTQLAQNP</sequence>
<evidence type="ECO:0000313" key="6">
    <source>
        <dbReference type="EMBL" id="MBM7129987.1"/>
    </source>
</evidence>